<dbReference type="GO" id="GO:0044218">
    <property type="term" value="C:other organism cell membrane"/>
    <property type="evidence" value="ECO:0007669"/>
    <property type="project" value="UniProtKB-KW"/>
</dbReference>
<dbReference type="SUPFAM" id="SSF63724">
    <property type="entry name" value="Cytolysin/lectin"/>
    <property type="match status" value="1"/>
</dbReference>
<gene>
    <name evidence="6" type="primary">LOC127359679</name>
</gene>
<dbReference type="AlphaFoldDB" id="A0A8C4H5T7"/>
<organism evidence="6 7">
    <name type="scientific">Dicentrarchus labrax</name>
    <name type="common">European seabass</name>
    <name type="synonym">Morone labrax</name>
    <dbReference type="NCBI Taxonomy" id="13489"/>
    <lineage>
        <taxon>Eukaryota</taxon>
        <taxon>Metazoa</taxon>
        <taxon>Chordata</taxon>
        <taxon>Craniata</taxon>
        <taxon>Vertebrata</taxon>
        <taxon>Euteleostomi</taxon>
        <taxon>Actinopterygii</taxon>
        <taxon>Neopterygii</taxon>
        <taxon>Teleostei</taxon>
        <taxon>Neoteleostei</taxon>
        <taxon>Acanthomorphata</taxon>
        <taxon>Eupercaria</taxon>
        <taxon>Moronidae</taxon>
        <taxon>Dicentrarchus</taxon>
    </lineage>
</organism>
<dbReference type="GO" id="GO:0006812">
    <property type="term" value="P:monoatomic cation transport"/>
    <property type="evidence" value="ECO:0007669"/>
    <property type="project" value="InterPro"/>
</dbReference>
<comment type="subcellular location">
    <subcellularLocation>
        <location evidence="2">Nematocyst</location>
    </subcellularLocation>
    <subcellularLocation>
        <location evidence="1">Target cell membrane</location>
    </subcellularLocation>
</comment>
<evidence type="ECO:0000256" key="2">
    <source>
        <dbReference type="ARBA" id="ARBA00004532"/>
    </source>
</evidence>
<dbReference type="InterPro" id="IPR015926">
    <property type="entry name" value="Cytolysin/lectin"/>
</dbReference>
<name>A0A8C4H5T7_DICLA</name>
<proteinExistence type="predicted"/>
<dbReference type="Pfam" id="PF06369">
    <property type="entry name" value="Anemone_cytotox"/>
    <property type="match status" value="1"/>
</dbReference>
<protein>
    <submittedName>
        <fullName evidence="6">Uncharacterized protein</fullName>
    </submittedName>
</protein>
<keyword evidence="4" id="KW-0472">Membrane</keyword>
<dbReference type="GO" id="GO:0015267">
    <property type="term" value="F:channel activity"/>
    <property type="evidence" value="ECO:0007669"/>
    <property type="project" value="InterPro"/>
</dbReference>
<accession>A0A8C4H5T7</accession>
<keyword evidence="5" id="KW-0166">Nematocyst</keyword>
<sequence length="162" mass="18031">MSTHRQCTIELENKCSGYTLCNPCDYINSGSCAIPPPPTLSPSESGSFLFIKTPNTACGSVGVLTYDLHDEASHRSDGKLAIMFSNPYDFNLYSNWFAVGIFDMDTKCDYSLFDEMYNKPQTKFVRGQAKDLSLIYKGETVTVRATMSDNDTPVMKVQVCID</sequence>
<dbReference type="GO" id="GO:0046930">
    <property type="term" value="C:pore complex"/>
    <property type="evidence" value="ECO:0007669"/>
    <property type="project" value="InterPro"/>
</dbReference>
<dbReference type="GO" id="GO:0046931">
    <property type="term" value="P:pore complex assembly"/>
    <property type="evidence" value="ECO:0007669"/>
    <property type="project" value="InterPro"/>
</dbReference>
<evidence type="ECO:0000256" key="3">
    <source>
        <dbReference type="ARBA" id="ARBA00022537"/>
    </source>
</evidence>
<dbReference type="OMA" id="LCDEALY"/>
<keyword evidence="7" id="KW-1185">Reference proteome</keyword>
<dbReference type="PANTHER" id="PTHR40388">
    <property type="entry name" value="BRYOPORIN"/>
    <property type="match status" value="1"/>
</dbReference>
<dbReference type="PANTHER" id="PTHR40388:SF2">
    <property type="entry name" value="ACTINOPORIN-LIKE PROTEIN"/>
    <property type="match status" value="1"/>
</dbReference>
<dbReference type="GO" id="GO:0042151">
    <property type="term" value="C:nematocyst"/>
    <property type="evidence" value="ECO:0007669"/>
    <property type="project" value="UniProtKB-SubCell"/>
</dbReference>
<dbReference type="GeneID" id="127359679"/>
<evidence type="ECO:0000256" key="4">
    <source>
        <dbReference type="ARBA" id="ARBA00023298"/>
    </source>
</evidence>
<keyword evidence="3" id="KW-1052">Target cell membrane</keyword>
<keyword evidence="4" id="KW-1053">Target membrane</keyword>
<dbReference type="Proteomes" id="UP000694389">
    <property type="component" value="Unassembled WGS sequence"/>
</dbReference>
<evidence type="ECO:0000256" key="5">
    <source>
        <dbReference type="ARBA" id="ARBA00023331"/>
    </source>
</evidence>
<dbReference type="Ensembl" id="ENSDLAT00005039808.2">
    <property type="protein sequence ID" value="ENSDLAP00005037298.1"/>
    <property type="gene ID" value="ENSDLAG00005016654.2"/>
</dbReference>
<evidence type="ECO:0000256" key="1">
    <source>
        <dbReference type="ARBA" id="ARBA00004175"/>
    </source>
</evidence>
<dbReference type="RefSeq" id="XP_051249636.1">
    <property type="nucleotide sequence ID" value="XM_051393676.1"/>
</dbReference>
<dbReference type="GO" id="GO:0051715">
    <property type="term" value="P:cytolysis in another organism"/>
    <property type="evidence" value="ECO:0007669"/>
    <property type="project" value="InterPro"/>
</dbReference>
<dbReference type="InterPro" id="IPR050677">
    <property type="entry name" value="Actinoporin_PFT"/>
</dbReference>
<dbReference type="InterPro" id="IPR009104">
    <property type="entry name" value="Anemon_actinoporin-like"/>
</dbReference>
<evidence type="ECO:0000313" key="7">
    <source>
        <dbReference type="Proteomes" id="UP000694389"/>
    </source>
</evidence>
<evidence type="ECO:0000313" key="6">
    <source>
        <dbReference type="Ensembl" id="ENSDLAP00005037298.1"/>
    </source>
</evidence>
<reference evidence="6" key="1">
    <citation type="submission" date="2025-08" db="UniProtKB">
        <authorList>
            <consortium name="Ensembl"/>
        </authorList>
    </citation>
    <scope>IDENTIFICATION</scope>
</reference>
<dbReference type="GeneTree" id="ENSGT00940000164286"/>
<dbReference type="Gene3D" id="2.60.270.20">
    <property type="entry name" value="Cytolysin/lectin"/>
    <property type="match status" value="1"/>
</dbReference>
<reference evidence="6" key="2">
    <citation type="submission" date="2025-09" db="UniProtKB">
        <authorList>
            <consortium name="Ensembl"/>
        </authorList>
    </citation>
    <scope>IDENTIFICATION</scope>
</reference>
<dbReference type="OrthoDB" id="6132998at2759"/>